<name>A0A644W0P6_9ZZZZ</name>
<dbReference type="InterPro" id="IPR036249">
    <property type="entry name" value="Thioredoxin-like_sf"/>
</dbReference>
<dbReference type="SUPFAM" id="SSF52833">
    <property type="entry name" value="Thioredoxin-like"/>
    <property type="match status" value="1"/>
</dbReference>
<sequence>MRSFPQAAAREAAGPLLVKLRERYGDSVEVNIYDPRCCIWFFNLVRFNIRAEPTWVLDGKLLWRGIPSWDELQEKIDGSL</sequence>
<gene>
    <name evidence="1" type="ORF">SDC9_43478</name>
</gene>
<proteinExistence type="predicted"/>
<protein>
    <recommendedName>
        <fullName evidence="2">Thioredoxin-like fold domain-containing protein</fullName>
    </recommendedName>
</protein>
<organism evidence="1">
    <name type="scientific">bioreactor metagenome</name>
    <dbReference type="NCBI Taxonomy" id="1076179"/>
    <lineage>
        <taxon>unclassified sequences</taxon>
        <taxon>metagenomes</taxon>
        <taxon>ecological metagenomes</taxon>
    </lineage>
</organism>
<dbReference type="EMBL" id="VSSQ01000548">
    <property type="protein sequence ID" value="MPL97289.1"/>
    <property type="molecule type" value="Genomic_DNA"/>
</dbReference>
<comment type="caution">
    <text evidence="1">The sequence shown here is derived from an EMBL/GenBank/DDBJ whole genome shotgun (WGS) entry which is preliminary data.</text>
</comment>
<dbReference type="AlphaFoldDB" id="A0A644W0P6"/>
<reference evidence="1" key="1">
    <citation type="submission" date="2019-08" db="EMBL/GenBank/DDBJ databases">
        <authorList>
            <person name="Kucharzyk K."/>
            <person name="Murdoch R.W."/>
            <person name="Higgins S."/>
            <person name="Loffler F."/>
        </authorList>
    </citation>
    <scope>NUCLEOTIDE SEQUENCE</scope>
</reference>
<evidence type="ECO:0000313" key="1">
    <source>
        <dbReference type="EMBL" id="MPL97289.1"/>
    </source>
</evidence>
<accession>A0A644W0P6</accession>
<evidence type="ECO:0008006" key="2">
    <source>
        <dbReference type="Google" id="ProtNLM"/>
    </source>
</evidence>